<accession>A0ABV4TVR9</accession>
<sequence>MERTNPDESGIDAPAIPAWASWLGAIAVVLGLYLAADFGVEASRQYVLDFPSQEAWADSWECPPDELEEEGVSPVVCDEMASQVSSFLVARPDWFRGFQMGVALAGTGLALLSMVSALGLLNGRAWAPMATVAVFTAFAVLDAVGLIAVANGNPMLRDMYLWQWTLWLMLHIALAVAAYAGSQKGLSRET</sequence>
<feature type="transmembrane region" description="Helical" evidence="1">
    <location>
        <begin position="161"/>
        <end position="180"/>
    </location>
</feature>
<feature type="transmembrane region" description="Helical" evidence="1">
    <location>
        <begin position="126"/>
        <end position="149"/>
    </location>
</feature>
<proteinExistence type="predicted"/>
<reference evidence="2 3" key="1">
    <citation type="submission" date="2024-08" db="EMBL/GenBank/DDBJ databases">
        <title>Whole-genome sequencing of halo(alkali)philic microorganisms from hypersaline lakes.</title>
        <authorList>
            <person name="Sorokin D.Y."/>
            <person name="Merkel A.Y."/>
            <person name="Messina E."/>
            <person name="Yakimov M."/>
        </authorList>
    </citation>
    <scope>NUCLEOTIDE SEQUENCE [LARGE SCALE GENOMIC DNA]</scope>
    <source>
        <strain evidence="2 3">Cl-TMA</strain>
    </source>
</reference>
<keyword evidence="1" id="KW-0472">Membrane</keyword>
<comment type="caution">
    <text evidence="2">The sequence shown here is derived from an EMBL/GenBank/DDBJ whole genome shotgun (WGS) entry which is preliminary data.</text>
</comment>
<name>A0ABV4TVR9_9GAMM</name>
<dbReference type="RefSeq" id="WP_373655850.1">
    <property type="nucleotide sequence ID" value="NZ_JBGUAW010000006.1"/>
</dbReference>
<keyword evidence="1" id="KW-1133">Transmembrane helix</keyword>
<evidence type="ECO:0000313" key="2">
    <source>
        <dbReference type="EMBL" id="MFA9461062.1"/>
    </source>
</evidence>
<protein>
    <submittedName>
        <fullName evidence="2">Uncharacterized protein</fullName>
    </submittedName>
</protein>
<keyword evidence="1" id="KW-0812">Transmembrane</keyword>
<keyword evidence="3" id="KW-1185">Reference proteome</keyword>
<evidence type="ECO:0000256" key="1">
    <source>
        <dbReference type="SAM" id="Phobius"/>
    </source>
</evidence>
<feature type="transmembrane region" description="Helical" evidence="1">
    <location>
        <begin position="101"/>
        <end position="120"/>
    </location>
</feature>
<dbReference type="Proteomes" id="UP001575181">
    <property type="component" value="Unassembled WGS sequence"/>
</dbReference>
<feature type="transmembrane region" description="Helical" evidence="1">
    <location>
        <begin position="16"/>
        <end position="36"/>
    </location>
</feature>
<organism evidence="2 3">
    <name type="scientific">Thiohalorhabdus methylotrophus</name>
    <dbReference type="NCBI Taxonomy" id="3242694"/>
    <lineage>
        <taxon>Bacteria</taxon>
        <taxon>Pseudomonadati</taxon>
        <taxon>Pseudomonadota</taxon>
        <taxon>Gammaproteobacteria</taxon>
        <taxon>Thiohalorhabdales</taxon>
        <taxon>Thiohalorhabdaceae</taxon>
        <taxon>Thiohalorhabdus</taxon>
    </lineage>
</organism>
<dbReference type="EMBL" id="JBGUAW010000006">
    <property type="protein sequence ID" value="MFA9461062.1"/>
    <property type="molecule type" value="Genomic_DNA"/>
</dbReference>
<evidence type="ECO:0000313" key="3">
    <source>
        <dbReference type="Proteomes" id="UP001575181"/>
    </source>
</evidence>
<gene>
    <name evidence="2" type="ORF">ACERLL_09525</name>
</gene>